<dbReference type="PANTHER" id="PTHR38834:SF3">
    <property type="entry name" value="SOLUTE-BINDING PROTEIN FAMILY 3_N-TERMINAL DOMAIN-CONTAINING PROTEIN"/>
    <property type="match status" value="1"/>
</dbReference>
<dbReference type="RefSeq" id="WP_152840277.1">
    <property type="nucleotide sequence ID" value="NZ_WHUG01000011.1"/>
</dbReference>
<dbReference type="PANTHER" id="PTHR38834">
    <property type="entry name" value="PERIPLASMIC SUBSTRATE BINDING PROTEIN FAMILY 3"/>
    <property type="match status" value="1"/>
</dbReference>
<protein>
    <submittedName>
        <fullName evidence="3">Transporter substrate-binding domain-containing protein</fullName>
    </submittedName>
</protein>
<feature type="domain" description="Solute-binding protein family 3/N-terminal" evidence="2">
    <location>
        <begin position="27"/>
        <end position="239"/>
    </location>
</feature>
<sequence>MTPLSALLCLMLLLGNAQAAEPVKLYTEDYPPFSWVDKGSGKVVGLSAEIVADLMQRAGVPTTQPIVAPWARAMVLTMTTPNSCLYTTARVPEREDSYQWIGPIGHNEWVLFALREDHIRLDSLDEAVNYQIGTFIGDASITFLREHKLRVETVPNDRLNPPKLQKRRIKLWSVGRLPGMFLQRELGIDDFEPVLAFARADMYLACHKNMAKAEVARLNDILQAMYRDGTIRRIYTQYGYEKEVPR</sequence>
<accession>A0A6A7N7V1</accession>
<keyword evidence="1" id="KW-0732">Signal</keyword>
<dbReference type="EMBL" id="WHUG01000011">
    <property type="protein sequence ID" value="MQA40988.1"/>
    <property type="molecule type" value="Genomic_DNA"/>
</dbReference>
<dbReference type="InterPro" id="IPR001638">
    <property type="entry name" value="Solute-binding_3/MltF_N"/>
</dbReference>
<keyword evidence="4" id="KW-1185">Reference proteome</keyword>
<feature type="signal peptide" evidence="1">
    <location>
        <begin position="1"/>
        <end position="19"/>
    </location>
</feature>
<proteinExistence type="predicted"/>
<dbReference type="Gene3D" id="3.40.190.10">
    <property type="entry name" value="Periplasmic binding protein-like II"/>
    <property type="match status" value="2"/>
</dbReference>
<evidence type="ECO:0000256" key="1">
    <source>
        <dbReference type="SAM" id="SignalP"/>
    </source>
</evidence>
<gene>
    <name evidence="3" type="ORF">GEV02_22880</name>
</gene>
<dbReference type="SUPFAM" id="SSF53850">
    <property type="entry name" value="Periplasmic binding protein-like II"/>
    <property type="match status" value="1"/>
</dbReference>
<organism evidence="3 4">
    <name type="scientific">Rugamonas aquatica</name>
    <dbReference type="NCBI Taxonomy" id="2743357"/>
    <lineage>
        <taxon>Bacteria</taxon>
        <taxon>Pseudomonadati</taxon>
        <taxon>Pseudomonadota</taxon>
        <taxon>Betaproteobacteria</taxon>
        <taxon>Burkholderiales</taxon>
        <taxon>Oxalobacteraceae</taxon>
        <taxon>Telluria group</taxon>
        <taxon>Rugamonas</taxon>
    </lineage>
</organism>
<dbReference type="AlphaFoldDB" id="A0A6A7N7V1"/>
<evidence type="ECO:0000313" key="3">
    <source>
        <dbReference type="EMBL" id="MQA40988.1"/>
    </source>
</evidence>
<evidence type="ECO:0000259" key="2">
    <source>
        <dbReference type="Pfam" id="PF00497"/>
    </source>
</evidence>
<dbReference type="Pfam" id="PF00497">
    <property type="entry name" value="SBP_bac_3"/>
    <property type="match status" value="1"/>
</dbReference>
<name>A0A6A7N7V1_9BURK</name>
<dbReference type="Proteomes" id="UP000440498">
    <property type="component" value="Unassembled WGS sequence"/>
</dbReference>
<comment type="caution">
    <text evidence="3">The sequence shown here is derived from an EMBL/GenBank/DDBJ whole genome shotgun (WGS) entry which is preliminary data.</text>
</comment>
<feature type="chain" id="PRO_5025395921" evidence="1">
    <location>
        <begin position="20"/>
        <end position="246"/>
    </location>
</feature>
<reference evidence="3 4" key="1">
    <citation type="submission" date="2019-10" db="EMBL/GenBank/DDBJ databases">
        <title>Two novel species isolated from a subtropical stream in China.</title>
        <authorList>
            <person name="Lu H."/>
        </authorList>
    </citation>
    <scope>NUCLEOTIDE SEQUENCE [LARGE SCALE GENOMIC DNA]</scope>
    <source>
        <strain evidence="3 4">FT29W</strain>
    </source>
</reference>
<evidence type="ECO:0000313" key="4">
    <source>
        <dbReference type="Proteomes" id="UP000440498"/>
    </source>
</evidence>